<evidence type="ECO:0000313" key="1">
    <source>
        <dbReference type="EMBL" id="NDO37709.1"/>
    </source>
</evidence>
<proteinExistence type="predicted"/>
<sequence>MSLSEKDIFYSLLHNHKTNLKELCDKCGVSYPKVSKRALRGALLTLPTADAVQLCKGLGVSYEDFSVLLRKAKNGEFPDDYPKNQIKLNIIDRSCLEDRIFPMMLTAEEKELIEQHRNAVQKALKRQAEK</sequence>
<evidence type="ECO:0000313" key="2">
    <source>
        <dbReference type="Proteomes" id="UP000462501"/>
    </source>
</evidence>
<dbReference type="Proteomes" id="UP000462501">
    <property type="component" value="Unassembled WGS sequence"/>
</dbReference>
<protein>
    <submittedName>
        <fullName evidence="1">Uncharacterized protein</fullName>
    </submittedName>
</protein>
<dbReference type="AlphaFoldDB" id="A0A845SLM3"/>
<organism evidence="1 2">
    <name type="scientific">Anaerotruncus colihominis</name>
    <dbReference type="NCBI Taxonomy" id="169435"/>
    <lineage>
        <taxon>Bacteria</taxon>
        <taxon>Bacillati</taxon>
        <taxon>Bacillota</taxon>
        <taxon>Clostridia</taxon>
        <taxon>Eubacteriales</taxon>
        <taxon>Oscillospiraceae</taxon>
        <taxon>Anaerotruncus</taxon>
    </lineage>
</organism>
<accession>A0A845SLM3</accession>
<name>A0A845SLM3_9FIRM</name>
<comment type="caution">
    <text evidence="1">The sequence shown here is derived from an EMBL/GenBank/DDBJ whole genome shotgun (WGS) entry which is preliminary data.</text>
</comment>
<dbReference type="RefSeq" id="WP_162220193.1">
    <property type="nucleotide sequence ID" value="NZ_VIQT01000002.1"/>
</dbReference>
<gene>
    <name evidence="1" type="ORF">FMM72_00350</name>
</gene>
<dbReference type="EMBL" id="VIQT01000002">
    <property type="protein sequence ID" value="NDO37709.1"/>
    <property type="molecule type" value="Genomic_DNA"/>
</dbReference>
<reference evidence="1 2" key="1">
    <citation type="submission" date="2019-06" db="EMBL/GenBank/DDBJ databases">
        <title>Draft genome sequences of 15 bacterial species constituting the stable defined intestinal microbiota of the GM15 gnotobiotic mouse model.</title>
        <authorList>
            <person name="Elie C."/>
            <person name="Mathieu A."/>
            <person name="Saliou A."/>
            <person name="Darnaud M."/>
            <person name="Leulier F."/>
            <person name="Tamellini A."/>
        </authorList>
    </citation>
    <scope>NUCLEOTIDE SEQUENCE [LARGE SCALE GENOMIC DNA]</scope>
    <source>
        <strain evidence="1 2">JM4-15</strain>
    </source>
</reference>